<dbReference type="Pfam" id="PF07724">
    <property type="entry name" value="AAA_2"/>
    <property type="match status" value="1"/>
</dbReference>
<dbReference type="Pfam" id="PF00004">
    <property type="entry name" value="AAA"/>
    <property type="match status" value="1"/>
</dbReference>
<dbReference type="InterPro" id="IPR001270">
    <property type="entry name" value="ClpA/B"/>
</dbReference>
<evidence type="ECO:0000256" key="9">
    <source>
        <dbReference type="SAM" id="SignalP"/>
    </source>
</evidence>
<dbReference type="SUPFAM" id="SSF81923">
    <property type="entry name" value="Double Clp-N motif"/>
    <property type="match status" value="1"/>
</dbReference>
<organism evidence="11 12">
    <name type="scientific">Diacronema lutheri</name>
    <name type="common">Unicellular marine alga</name>
    <name type="synonym">Monochrysis lutheri</name>
    <dbReference type="NCBI Taxonomy" id="2081491"/>
    <lineage>
        <taxon>Eukaryota</taxon>
        <taxon>Haptista</taxon>
        <taxon>Haptophyta</taxon>
        <taxon>Pavlovophyceae</taxon>
        <taxon>Pavlovales</taxon>
        <taxon>Pavlovaceae</taxon>
        <taxon>Diacronema</taxon>
    </lineage>
</organism>
<evidence type="ECO:0000256" key="4">
    <source>
        <dbReference type="ARBA" id="ARBA00022840"/>
    </source>
</evidence>
<dbReference type="CDD" id="cd19499">
    <property type="entry name" value="RecA-like_ClpB_Hsp104-like"/>
    <property type="match status" value="1"/>
</dbReference>
<keyword evidence="9" id="KW-0732">Signal</keyword>
<dbReference type="EMBL" id="JAGTXO010000012">
    <property type="protein sequence ID" value="KAG8464551.1"/>
    <property type="molecule type" value="Genomic_DNA"/>
</dbReference>
<keyword evidence="4 7" id="KW-0067">ATP-binding</keyword>
<dbReference type="Gene3D" id="3.40.50.300">
    <property type="entry name" value="P-loop containing nucleotide triphosphate hydrolases"/>
    <property type="match status" value="3"/>
</dbReference>
<dbReference type="Proteomes" id="UP000751190">
    <property type="component" value="Unassembled WGS sequence"/>
</dbReference>
<keyword evidence="5 7" id="KW-0143">Chaperone</keyword>
<evidence type="ECO:0000256" key="1">
    <source>
        <dbReference type="ARBA" id="ARBA00008675"/>
    </source>
</evidence>
<dbReference type="SUPFAM" id="SSF52540">
    <property type="entry name" value="P-loop containing nucleoside triphosphate hydrolases"/>
    <property type="match status" value="2"/>
</dbReference>
<gene>
    <name evidence="11" type="ORF">KFE25_009919</name>
</gene>
<dbReference type="PANTHER" id="PTHR11638:SF18">
    <property type="entry name" value="HEAT SHOCK PROTEIN 104"/>
    <property type="match status" value="1"/>
</dbReference>
<feature type="chain" id="PRO_5035216383" description="Clp R domain-containing protein" evidence="9">
    <location>
        <begin position="28"/>
        <end position="967"/>
    </location>
</feature>
<evidence type="ECO:0000256" key="8">
    <source>
        <dbReference type="SAM" id="Coils"/>
    </source>
</evidence>
<dbReference type="GO" id="GO:0034605">
    <property type="term" value="P:cellular response to heat"/>
    <property type="evidence" value="ECO:0007669"/>
    <property type="project" value="TreeGrafter"/>
</dbReference>
<evidence type="ECO:0000256" key="3">
    <source>
        <dbReference type="ARBA" id="ARBA00022741"/>
    </source>
</evidence>
<name>A0A8J5XG60_DIALT</name>
<feature type="signal peptide" evidence="9">
    <location>
        <begin position="1"/>
        <end position="27"/>
    </location>
</feature>
<dbReference type="GO" id="GO:0016887">
    <property type="term" value="F:ATP hydrolysis activity"/>
    <property type="evidence" value="ECO:0007669"/>
    <property type="project" value="InterPro"/>
</dbReference>
<sequence length="967" mass="105065">MRLRRTSVAALGLGFLALALNLPATVGFVAPRAAARGSARASWRGAVSLTRARTLASSAPPVGGGGQLEEGKYTTEAWGIIAGLPALMKKYEQQAVESEHIALALARAPKSTIARRILEMAGVEIGAFERAAEAAVQKNARVSGASDSLRLGSSAATLLQTADELRSAQNDEFVSASHLVLALAKDGRFARQALRGAGNVEERSIAAAADSVRAGRRVTSREADETFDALNRYGRDLTTAARSGKLDPVIGRDDEIRRTVAILSRRSKNNPVLLGEPGVGKTAVVEGLAQRIAAGDVPESLQGRRLVSLDLGALIAGAKYRGEFEERLKAVLEEVQAADGQIVLFVDELHTVVGAGATGGSMDASNLLKPALARGELRCIGATTLDEYRKYIEKDAALERRFQQVLVDQPSVEDTVSILRGLRERYELHHGVAISDAALIAAATLSDRYISDRFLPDKAIDLMDEAAAKLQMDATSRPRALDEAVRKGVQLQMEILSLDKEAERGAKGAKERVARLRAEEAECAERRAKLQRQWDEEKGALTRISELREQLERIDFAISAAEKEYDLGRAAELKYAERPKLLAQLKAAEEAAAGREPAAGGADGTIGALLRSRVTEDDIADVVSQWTGIPVSKMVVSEMDKVLNLQSELERRVVGQPEAVRTLAEAVQRSRAGLADPNRPIASVMFLGPSGVGKSELAKALSAALFESEDALVRLDMSEYMEKHSVSRLIGSPPGYVGFDEGGQLTEAVRRRPYCVLLFDEMDKAHKDVFNVLLSLLDDGRLTDSQGRTVSFKNVVVIFTSNLGSDLILDLAGDASRKDELRLRLMDELQSNYRPEFLNRIDDYVIFDPLGADQLRQIVRLQVSRVGARLSERQIGLRLTEGAERLLLERGYNPQYGARPLKRAIQKELETPLARCLLRREFADGDVILADIDPDSTGLRFTLDRQERFRLPGAKAPGDGAEDLAVA</sequence>
<dbReference type="PRINTS" id="PR00300">
    <property type="entry name" value="CLPPROTEASEA"/>
</dbReference>
<dbReference type="FunFam" id="3.40.50.300:FF:000025">
    <property type="entry name" value="ATP-dependent Clp protease subunit"/>
    <property type="match status" value="1"/>
</dbReference>
<comment type="similarity">
    <text evidence="1 7">Belongs to the ClpA/ClpB family.</text>
</comment>
<dbReference type="InterPro" id="IPR004176">
    <property type="entry name" value="Clp_R_N"/>
</dbReference>
<evidence type="ECO:0000256" key="6">
    <source>
        <dbReference type="PROSITE-ProRule" id="PRU01251"/>
    </source>
</evidence>
<dbReference type="SMART" id="SM00382">
    <property type="entry name" value="AAA"/>
    <property type="match status" value="2"/>
</dbReference>
<comment type="caution">
    <text evidence="11">The sequence shown here is derived from an EMBL/GenBank/DDBJ whole genome shotgun (WGS) entry which is preliminary data.</text>
</comment>
<feature type="domain" description="Clp R" evidence="10">
    <location>
        <begin position="68"/>
        <end position="215"/>
    </location>
</feature>
<keyword evidence="8" id="KW-0175">Coiled coil</keyword>
<evidence type="ECO:0000256" key="5">
    <source>
        <dbReference type="ARBA" id="ARBA00023186"/>
    </source>
</evidence>
<dbReference type="Pfam" id="PF02861">
    <property type="entry name" value="Clp_N"/>
    <property type="match status" value="1"/>
</dbReference>
<dbReference type="PANTHER" id="PTHR11638">
    <property type="entry name" value="ATP-DEPENDENT CLP PROTEASE"/>
    <property type="match status" value="1"/>
</dbReference>
<dbReference type="FunFam" id="3.40.50.300:FF:000120">
    <property type="entry name" value="ATP-dependent chaperone ClpB"/>
    <property type="match status" value="1"/>
</dbReference>
<evidence type="ECO:0000256" key="7">
    <source>
        <dbReference type="RuleBase" id="RU004432"/>
    </source>
</evidence>
<dbReference type="OrthoDB" id="47330at2759"/>
<protein>
    <recommendedName>
        <fullName evidence="10">Clp R domain-containing protein</fullName>
    </recommendedName>
</protein>
<evidence type="ECO:0000256" key="2">
    <source>
        <dbReference type="ARBA" id="ARBA00022737"/>
    </source>
</evidence>
<dbReference type="FunFam" id="3.40.50.300:FF:000010">
    <property type="entry name" value="Chaperone clpB 1, putative"/>
    <property type="match status" value="1"/>
</dbReference>
<dbReference type="InterPro" id="IPR036628">
    <property type="entry name" value="Clp_N_dom_sf"/>
</dbReference>
<dbReference type="InterPro" id="IPR028299">
    <property type="entry name" value="ClpA/B_CS2"/>
</dbReference>
<dbReference type="InterPro" id="IPR018368">
    <property type="entry name" value="ClpA/B_CS1"/>
</dbReference>
<keyword evidence="3 7" id="KW-0547">Nucleotide-binding</keyword>
<evidence type="ECO:0000313" key="11">
    <source>
        <dbReference type="EMBL" id="KAG8464551.1"/>
    </source>
</evidence>
<dbReference type="Pfam" id="PF10431">
    <property type="entry name" value="ClpB_D2-small"/>
    <property type="match status" value="1"/>
</dbReference>
<dbReference type="Gene3D" id="1.10.1780.10">
    <property type="entry name" value="Clp, N-terminal domain"/>
    <property type="match status" value="1"/>
</dbReference>
<dbReference type="InterPro" id="IPR003593">
    <property type="entry name" value="AAA+_ATPase"/>
</dbReference>
<dbReference type="PROSITE" id="PS00871">
    <property type="entry name" value="CLPAB_2"/>
    <property type="match status" value="1"/>
</dbReference>
<keyword evidence="2 6" id="KW-0677">Repeat</keyword>
<dbReference type="SMART" id="SM01086">
    <property type="entry name" value="ClpB_D2-small"/>
    <property type="match status" value="1"/>
</dbReference>
<dbReference type="Gene3D" id="1.10.8.60">
    <property type="match status" value="1"/>
</dbReference>
<keyword evidence="12" id="KW-1185">Reference proteome</keyword>
<dbReference type="InterPro" id="IPR041546">
    <property type="entry name" value="ClpA/ClpB_AAA_lid"/>
</dbReference>
<dbReference type="InterPro" id="IPR027417">
    <property type="entry name" value="P-loop_NTPase"/>
</dbReference>
<feature type="coiled-coil region" evidence="8">
    <location>
        <begin position="499"/>
        <end position="564"/>
    </location>
</feature>
<dbReference type="GO" id="GO:0005737">
    <property type="term" value="C:cytoplasm"/>
    <property type="evidence" value="ECO:0007669"/>
    <property type="project" value="TreeGrafter"/>
</dbReference>
<dbReference type="PROSITE" id="PS51903">
    <property type="entry name" value="CLP_R"/>
    <property type="match status" value="1"/>
</dbReference>
<dbReference type="OMA" id="IDLHYTK"/>
<dbReference type="PROSITE" id="PS00870">
    <property type="entry name" value="CLPAB_1"/>
    <property type="match status" value="1"/>
</dbReference>
<evidence type="ECO:0000313" key="12">
    <source>
        <dbReference type="Proteomes" id="UP000751190"/>
    </source>
</evidence>
<accession>A0A8J5XG60</accession>
<evidence type="ECO:0000259" key="10">
    <source>
        <dbReference type="PROSITE" id="PS51903"/>
    </source>
</evidence>
<dbReference type="Pfam" id="PF17871">
    <property type="entry name" value="AAA_lid_9"/>
    <property type="match status" value="1"/>
</dbReference>
<proteinExistence type="inferred from homology"/>
<dbReference type="AlphaFoldDB" id="A0A8J5XG60"/>
<dbReference type="InterPro" id="IPR050130">
    <property type="entry name" value="ClpA_ClpB"/>
</dbReference>
<reference evidence="11" key="1">
    <citation type="submission" date="2021-05" db="EMBL/GenBank/DDBJ databases">
        <title>The genome of the haptophyte Pavlova lutheri (Diacronema luteri, Pavlovales) - a model for lipid biosynthesis in eukaryotic algae.</title>
        <authorList>
            <person name="Hulatt C.J."/>
            <person name="Posewitz M.C."/>
        </authorList>
    </citation>
    <scope>NUCLEOTIDE SEQUENCE</scope>
    <source>
        <strain evidence="11">NIVA-4/92</strain>
    </source>
</reference>
<dbReference type="CDD" id="cd00009">
    <property type="entry name" value="AAA"/>
    <property type="match status" value="1"/>
</dbReference>
<dbReference type="InterPro" id="IPR003959">
    <property type="entry name" value="ATPase_AAA_core"/>
</dbReference>
<dbReference type="GO" id="GO:0005524">
    <property type="term" value="F:ATP binding"/>
    <property type="evidence" value="ECO:0007669"/>
    <property type="project" value="UniProtKB-KW"/>
</dbReference>
<dbReference type="InterPro" id="IPR019489">
    <property type="entry name" value="Clp_ATPase_C"/>
</dbReference>